<proteinExistence type="predicted"/>
<reference evidence="1 2" key="1">
    <citation type="journal article" date="2021" name="Hortic Res">
        <title>High-quality reference genome and annotation aids understanding of berry development for evergreen blueberry (Vaccinium darrowii).</title>
        <authorList>
            <person name="Yu J."/>
            <person name="Hulse-Kemp A.M."/>
            <person name="Babiker E."/>
            <person name="Staton M."/>
        </authorList>
    </citation>
    <scope>NUCLEOTIDE SEQUENCE [LARGE SCALE GENOMIC DNA]</scope>
    <source>
        <strain evidence="2">cv. NJ 8807/NJ 8810</strain>
        <tissue evidence="1">Young leaf</tissue>
    </source>
</reference>
<organism evidence="1 2">
    <name type="scientific">Vaccinium darrowii</name>
    <dbReference type="NCBI Taxonomy" id="229202"/>
    <lineage>
        <taxon>Eukaryota</taxon>
        <taxon>Viridiplantae</taxon>
        <taxon>Streptophyta</taxon>
        <taxon>Embryophyta</taxon>
        <taxon>Tracheophyta</taxon>
        <taxon>Spermatophyta</taxon>
        <taxon>Magnoliopsida</taxon>
        <taxon>eudicotyledons</taxon>
        <taxon>Gunneridae</taxon>
        <taxon>Pentapetalae</taxon>
        <taxon>asterids</taxon>
        <taxon>Ericales</taxon>
        <taxon>Ericaceae</taxon>
        <taxon>Vaccinioideae</taxon>
        <taxon>Vaccinieae</taxon>
        <taxon>Vaccinium</taxon>
    </lineage>
</organism>
<dbReference type="Proteomes" id="UP000828048">
    <property type="component" value="Chromosome 4"/>
</dbReference>
<comment type="caution">
    <text evidence="1">The sequence shown here is derived from an EMBL/GenBank/DDBJ whole genome shotgun (WGS) entry which is preliminary data.</text>
</comment>
<protein>
    <submittedName>
        <fullName evidence="1">Uncharacterized protein</fullName>
    </submittedName>
</protein>
<name>A0ACB7Z7E6_9ERIC</name>
<keyword evidence="2" id="KW-1185">Reference proteome</keyword>
<gene>
    <name evidence="1" type="ORF">Vadar_027159</name>
</gene>
<sequence>MVAGSKMVTRSSMSGLTASSSRNPAFGQPSNMMDAGQFNQLFMGQGVNEENGFAGNRDEEFESLSGSENGPEGISDDDDDQEDKKNKTPKRRYHRHSQHQIQTMEAFFKQCPHPDEKQRRNLGQDLGLKPLQIKFWFQNKRTQLKMQHERHENSQLRMENERLRVDNMRYREALGTSTCPTCGGPTAAGEMSFDQHQLRIENSHLRDEVEKLTTMAVKYTSKPVLNFTIDSPPVIKQGAGQELLYGAGDMFRSNGPTGVVQMDKQMILDLARVAVEELMRMAQIGEPLWLPSSDNISSFALNEEEYSRAFPSGFGLSTAAEKTEASREMAVVMMSPRNLAELLMDVQQWATVFAGIVARAYIVEILSAGVGGTSSGAMQVINAEFHVLSPVVPARETPFVRHCKQYVDGSWAVVDFSPDCLHPAALARCRRRPSGCLIQEMPNGYSKVTWVEHVEADDRGVHNLFRPLVNSGLAFGAKRWISTLERQCERFASAMATIVPPTDMAFIDGRRSMLKVAERMVISFYGGVGPTPPQTWTILPGSGGDDKRVMSRKSVNDPGRPTGMVICAASSFWLPVAHKRVFDFLRDGRFRTEWDILSNSGVVEEIAHYSHGREDANCVSLIRVHGDANQNNMTIIQETCTDPTGCFIIYAPVDVHAIEAVFVGGDPDYVAILPSGFSILPDGPTMDNGGGVGGAAGSGGTLITAAFQILVDSSPDSKLALGSVTTVSTLMSCTLERIKASVANHLA</sequence>
<accession>A0ACB7Z7E6</accession>
<dbReference type="EMBL" id="CM037154">
    <property type="protein sequence ID" value="KAH7861510.1"/>
    <property type="molecule type" value="Genomic_DNA"/>
</dbReference>
<evidence type="ECO:0000313" key="2">
    <source>
        <dbReference type="Proteomes" id="UP000828048"/>
    </source>
</evidence>
<evidence type="ECO:0000313" key="1">
    <source>
        <dbReference type="EMBL" id="KAH7861510.1"/>
    </source>
</evidence>